<gene>
    <name evidence="1" type="ORF">P5673_029796</name>
</gene>
<dbReference type="EMBL" id="JARQWQ010000122">
    <property type="protein sequence ID" value="KAK2549674.1"/>
    <property type="molecule type" value="Genomic_DNA"/>
</dbReference>
<evidence type="ECO:0000313" key="1">
    <source>
        <dbReference type="EMBL" id="KAK2549674.1"/>
    </source>
</evidence>
<dbReference type="AlphaFoldDB" id="A0AAD9PV60"/>
<reference evidence="1" key="2">
    <citation type="journal article" date="2023" name="Science">
        <title>Genomic signatures of disease resistance in endangered staghorn corals.</title>
        <authorList>
            <person name="Vollmer S.V."/>
            <person name="Selwyn J.D."/>
            <person name="Despard B.A."/>
            <person name="Roesel C.L."/>
        </authorList>
    </citation>
    <scope>NUCLEOTIDE SEQUENCE</scope>
    <source>
        <strain evidence="1">K2</strain>
    </source>
</reference>
<evidence type="ECO:0000313" key="2">
    <source>
        <dbReference type="Proteomes" id="UP001249851"/>
    </source>
</evidence>
<proteinExistence type="predicted"/>
<sequence>MCSRIFAAKRFEINGSLRKRAMTALKRQKQLKEEELAIRKREIEVTATRQDDAIRQQQAMFTGLNAKTNAKTATEPASSACTVKWQGRRLKMDGAKFTSTVESGYKPWAYTIS</sequence>
<protein>
    <submittedName>
        <fullName evidence="1">Uncharacterized protein</fullName>
    </submittedName>
</protein>
<accession>A0AAD9PV60</accession>
<organism evidence="1 2">
    <name type="scientific">Acropora cervicornis</name>
    <name type="common">Staghorn coral</name>
    <dbReference type="NCBI Taxonomy" id="6130"/>
    <lineage>
        <taxon>Eukaryota</taxon>
        <taxon>Metazoa</taxon>
        <taxon>Cnidaria</taxon>
        <taxon>Anthozoa</taxon>
        <taxon>Hexacorallia</taxon>
        <taxon>Scleractinia</taxon>
        <taxon>Astrocoeniina</taxon>
        <taxon>Acroporidae</taxon>
        <taxon>Acropora</taxon>
    </lineage>
</organism>
<name>A0AAD9PV60_ACRCE</name>
<comment type="caution">
    <text evidence="1">The sequence shown here is derived from an EMBL/GenBank/DDBJ whole genome shotgun (WGS) entry which is preliminary data.</text>
</comment>
<keyword evidence="2" id="KW-1185">Reference proteome</keyword>
<dbReference type="Proteomes" id="UP001249851">
    <property type="component" value="Unassembled WGS sequence"/>
</dbReference>
<reference evidence="1" key="1">
    <citation type="journal article" date="2023" name="G3 (Bethesda)">
        <title>Whole genome assembly and annotation of the endangered Caribbean coral Acropora cervicornis.</title>
        <authorList>
            <person name="Selwyn J.D."/>
            <person name="Vollmer S.V."/>
        </authorList>
    </citation>
    <scope>NUCLEOTIDE SEQUENCE</scope>
    <source>
        <strain evidence="1">K2</strain>
    </source>
</reference>